<feature type="transmembrane region" description="Helical" evidence="2">
    <location>
        <begin position="20"/>
        <end position="48"/>
    </location>
</feature>
<accession>A0A1E5G7X2</accession>
<comment type="caution">
    <text evidence="4">The sequence shown here is derived from an EMBL/GenBank/DDBJ whole genome shotgun (WGS) entry which is preliminary data.</text>
</comment>
<sequence>MEFINEYSQIRWKRNNTYTFFKRIIDICGSIIGIIIFSPLLLVVAIAIKLEEPSSPIIYSQWRMGKYSQKFRMYKFRSMYVNADERLQEIKQYNEKQNNIMFKMKNDPRVTKVGKVIRKLSLDELPQFFNVLKGEMSLVGPRPPLEHEVEQYDPFDVQRLLIKPGCTGLWQVTGRNNLTFKEMIKLDVYYIQKQSLIFDCYLIIKTIKVMFLPNDVY</sequence>
<dbReference type="Proteomes" id="UP000095094">
    <property type="component" value="Unassembled WGS sequence"/>
</dbReference>
<dbReference type="OrthoDB" id="9808602at2"/>
<comment type="similarity">
    <text evidence="1">Belongs to the bacterial sugar transferase family.</text>
</comment>
<organism evidence="4 5">
    <name type="scientific">Enterococcus termitis</name>
    <dbReference type="NCBI Taxonomy" id="332950"/>
    <lineage>
        <taxon>Bacteria</taxon>
        <taxon>Bacillati</taxon>
        <taxon>Bacillota</taxon>
        <taxon>Bacilli</taxon>
        <taxon>Lactobacillales</taxon>
        <taxon>Enterococcaceae</taxon>
        <taxon>Enterococcus</taxon>
    </lineage>
</organism>
<keyword evidence="2" id="KW-1133">Transmembrane helix</keyword>
<dbReference type="PANTHER" id="PTHR30576:SF10">
    <property type="entry name" value="SLL5057 PROTEIN"/>
    <property type="match status" value="1"/>
</dbReference>
<evidence type="ECO:0000313" key="5">
    <source>
        <dbReference type="Proteomes" id="UP000095094"/>
    </source>
</evidence>
<evidence type="ECO:0000256" key="2">
    <source>
        <dbReference type="SAM" id="Phobius"/>
    </source>
</evidence>
<keyword evidence="2" id="KW-0472">Membrane</keyword>
<evidence type="ECO:0000313" key="4">
    <source>
        <dbReference type="EMBL" id="OEG08813.1"/>
    </source>
</evidence>
<dbReference type="InterPro" id="IPR003362">
    <property type="entry name" value="Bact_transf"/>
</dbReference>
<gene>
    <name evidence="4" type="ORF">BCR25_12840</name>
</gene>
<dbReference type="RefSeq" id="WP_069665134.1">
    <property type="nucleotide sequence ID" value="NZ_JBHUJJ010000001.1"/>
</dbReference>
<reference evidence="5" key="1">
    <citation type="submission" date="2016-09" db="EMBL/GenBank/DDBJ databases">
        <authorList>
            <person name="Gulvik C.A."/>
        </authorList>
    </citation>
    <scope>NUCLEOTIDE SEQUENCE [LARGE SCALE GENOMIC DNA]</scope>
    <source>
        <strain evidence="5">LMG 8895</strain>
    </source>
</reference>
<dbReference type="EMBL" id="MIJY01000046">
    <property type="protein sequence ID" value="OEG08813.1"/>
    <property type="molecule type" value="Genomic_DNA"/>
</dbReference>
<evidence type="ECO:0000256" key="1">
    <source>
        <dbReference type="ARBA" id="ARBA00006464"/>
    </source>
</evidence>
<feature type="domain" description="Bacterial sugar transferase" evidence="3">
    <location>
        <begin position="22"/>
        <end position="211"/>
    </location>
</feature>
<keyword evidence="5" id="KW-1185">Reference proteome</keyword>
<evidence type="ECO:0000259" key="3">
    <source>
        <dbReference type="Pfam" id="PF02397"/>
    </source>
</evidence>
<dbReference type="PANTHER" id="PTHR30576">
    <property type="entry name" value="COLANIC BIOSYNTHESIS UDP-GLUCOSE LIPID CARRIER TRANSFERASE"/>
    <property type="match status" value="1"/>
</dbReference>
<proteinExistence type="inferred from homology"/>
<dbReference type="Pfam" id="PF02397">
    <property type="entry name" value="Bac_transf"/>
    <property type="match status" value="1"/>
</dbReference>
<dbReference type="GO" id="GO:0016780">
    <property type="term" value="F:phosphotransferase activity, for other substituted phosphate groups"/>
    <property type="evidence" value="ECO:0007669"/>
    <property type="project" value="TreeGrafter"/>
</dbReference>
<name>A0A1E5G7X2_9ENTE</name>
<protein>
    <recommendedName>
        <fullName evidence="3">Bacterial sugar transferase domain-containing protein</fullName>
    </recommendedName>
</protein>
<keyword evidence="2" id="KW-0812">Transmembrane</keyword>
<dbReference type="AlphaFoldDB" id="A0A1E5G7X2"/>